<dbReference type="AlphaFoldDB" id="A0A8S9INW5"/>
<reference evidence="2" key="1">
    <citation type="submission" date="2019-12" db="EMBL/GenBank/DDBJ databases">
        <title>Genome sequencing and annotation of Brassica cretica.</title>
        <authorList>
            <person name="Studholme D.J."/>
            <person name="Sarris P.F."/>
        </authorList>
    </citation>
    <scope>NUCLEOTIDE SEQUENCE</scope>
    <source>
        <strain evidence="2">PFS-102/07</strain>
        <tissue evidence="2">Leaf</tissue>
    </source>
</reference>
<dbReference type="EMBL" id="QGKY02001015">
    <property type="protein sequence ID" value="KAF2571122.1"/>
    <property type="molecule type" value="Genomic_DNA"/>
</dbReference>
<proteinExistence type="predicted"/>
<name>A0A8S9INW5_BRACR</name>
<evidence type="ECO:0000313" key="2">
    <source>
        <dbReference type="EMBL" id="KAF2571122.1"/>
    </source>
</evidence>
<gene>
    <name evidence="2" type="ORF">F2Q70_00005020</name>
</gene>
<comment type="caution">
    <text evidence="2">The sequence shown here is derived from an EMBL/GenBank/DDBJ whole genome shotgun (WGS) entry which is preliminary data.</text>
</comment>
<feature type="region of interest" description="Disordered" evidence="1">
    <location>
        <begin position="94"/>
        <end position="123"/>
    </location>
</feature>
<feature type="compositionally biased region" description="Basic residues" evidence="1">
    <location>
        <begin position="110"/>
        <end position="123"/>
    </location>
</feature>
<sequence length="123" mass="13767">MLKWKFWGRKGKRHKTQGSKVQNIRKIAIAVSLQTDGLNRPLRESVLLDGSLSVRTAKRDGGDAVVALWRGGHKGDATGDVVAAVTVTELESQAQQWSPDLNGEEEVETKHKRTFYKRGRSRK</sequence>
<evidence type="ECO:0000256" key="1">
    <source>
        <dbReference type="SAM" id="MobiDB-lite"/>
    </source>
</evidence>
<protein>
    <submittedName>
        <fullName evidence="2">Uncharacterized protein</fullName>
    </submittedName>
</protein>
<accession>A0A8S9INW5</accession>
<organism evidence="2">
    <name type="scientific">Brassica cretica</name>
    <name type="common">Mustard</name>
    <dbReference type="NCBI Taxonomy" id="69181"/>
    <lineage>
        <taxon>Eukaryota</taxon>
        <taxon>Viridiplantae</taxon>
        <taxon>Streptophyta</taxon>
        <taxon>Embryophyta</taxon>
        <taxon>Tracheophyta</taxon>
        <taxon>Spermatophyta</taxon>
        <taxon>Magnoliopsida</taxon>
        <taxon>eudicotyledons</taxon>
        <taxon>Gunneridae</taxon>
        <taxon>Pentapetalae</taxon>
        <taxon>rosids</taxon>
        <taxon>malvids</taxon>
        <taxon>Brassicales</taxon>
        <taxon>Brassicaceae</taxon>
        <taxon>Brassiceae</taxon>
        <taxon>Brassica</taxon>
    </lineage>
</organism>